<proteinExistence type="predicted"/>
<reference evidence="1" key="1">
    <citation type="journal article" date="2020" name="Nature">
        <title>Giant virus diversity and host interactions through global metagenomics.</title>
        <authorList>
            <person name="Schulz F."/>
            <person name="Roux S."/>
            <person name="Paez-Espino D."/>
            <person name="Jungbluth S."/>
            <person name="Walsh D.A."/>
            <person name="Denef V.J."/>
            <person name="McMahon K.D."/>
            <person name="Konstantinidis K.T."/>
            <person name="Eloe-Fadrosh E.A."/>
            <person name="Kyrpides N.C."/>
            <person name="Woyke T."/>
        </authorList>
    </citation>
    <scope>NUCLEOTIDE SEQUENCE</scope>
    <source>
        <strain evidence="1">GVMAG-S-1021933-23</strain>
    </source>
</reference>
<organism evidence="1">
    <name type="scientific">viral metagenome</name>
    <dbReference type="NCBI Taxonomy" id="1070528"/>
    <lineage>
        <taxon>unclassified sequences</taxon>
        <taxon>metagenomes</taxon>
        <taxon>organismal metagenomes</taxon>
    </lineage>
</organism>
<dbReference type="AlphaFoldDB" id="A0A6C0AF03"/>
<evidence type="ECO:0000313" key="1">
    <source>
        <dbReference type="EMBL" id="QHS78266.1"/>
    </source>
</evidence>
<accession>A0A6C0AF03</accession>
<name>A0A6C0AF03_9ZZZZ</name>
<dbReference type="EMBL" id="MN740595">
    <property type="protein sequence ID" value="QHS78266.1"/>
    <property type="molecule type" value="Genomic_DNA"/>
</dbReference>
<protein>
    <submittedName>
        <fullName evidence="1">Uncharacterized protein</fullName>
    </submittedName>
</protein>
<sequence>MKARCEGKGKKKKHILLSFLVLTIKVDMKRKNLPQCHLIFLN</sequence>